<reference evidence="2 3" key="1">
    <citation type="submission" date="2019-08" db="EMBL/GenBank/DDBJ databases">
        <title>Bradymonadales sp. TMQ4.</title>
        <authorList>
            <person name="Liang Q."/>
        </authorList>
    </citation>
    <scope>NUCLEOTIDE SEQUENCE [LARGE SCALE GENOMIC DNA]</scope>
    <source>
        <strain evidence="2 3">TMQ4</strain>
    </source>
</reference>
<dbReference type="Pfam" id="PF02374">
    <property type="entry name" value="ArsA_ATPase"/>
    <property type="match status" value="1"/>
</dbReference>
<sequence>MTASPRSDANAAPLRHLLDSGRLIVCVGPGGVGKTTTSAAVGLRAAMAGRKTIVMTIDPARRLANSLGLDDLTNDPQKIDLTEALKLTGKEDNGGELWAMMLDSEKTFNDLVDRLAPDKGALKRAKENNIFRLLSSALHGMQEYMALEKLHDLYTGGYFDLVILDTPPTKNALEFLETPGRASTFFDERIIKWFLPNRKSGLLGRVFNPGSIVLSLISKVLGESFVNDLVEFFDTFHYLQETLQQRGELIEFILRDPLTHFFIITSADPRRIKEAVYFHEKLGQLEQRADFFIINRVIPRFHPEDIAAIDDADLDALLREADHAASSEKISALRQRLETHYLQLAKLAIRDREAIASLATKVGQEALRLIPLLGEDVHNLTHLLKLSDFITPLDPEGRAVTAKG</sequence>
<dbReference type="InterPro" id="IPR027417">
    <property type="entry name" value="P-loop_NTPase"/>
</dbReference>
<accession>A0A5C6XI58</accession>
<dbReference type="SUPFAM" id="SSF52540">
    <property type="entry name" value="P-loop containing nucleoside triphosphate hydrolases"/>
    <property type="match status" value="1"/>
</dbReference>
<dbReference type="PANTHER" id="PTHR10803">
    <property type="entry name" value="ARSENICAL PUMP-DRIVING ATPASE ARSENITE-TRANSLOCATING ATPASE"/>
    <property type="match status" value="1"/>
</dbReference>
<dbReference type="CDD" id="cd02035">
    <property type="entry name" value="ArsA"/>
    <property type="match status" value="1"/>
</dbReference>
<proteinExistence type="predicted"/>
<dbReference type="RefSeq" id="WP_146980492.1">
    <property type="nucleotide sequence ID" value="NZ_VOSM01000002.1"/>
</dbReference>
<feature type="domain" description="ArsA/GET3 Anion-transporting ATPase-like" evidence="1">
    <location>
        <begin position="22"/>
        <end position="301"/>
    </location>
</feature>
<evidence type="ECO:0000313" key="2">
    <source>
        <dbReference type="EMBL" id="TXD38555.1"/>
    </source>
</evidence>
<dbReference type="PANTHER" id="PTHR10803:SF26">
    <property type="entry name" value="ANION TRANSPORTER ATPASE-RELATED"/>
    <property type="match status" value="1"/>
</dbReference>
<organism evidence="2 3">
    <name type="scientific">Lujinxingia vulgaris</name>
    <dbReference type="NCBI Taxonomy" id="2600176"/>
    <lineage>
        <taxon>Bacteria</taxon>
        <taxon>Deltaproteobacteria</taxon>
        <taxon>Bradymonadales</taxon>
        <taxon>Lujinxingiaceae</taxon>
        <taxon>Lujinxingia</taxon>
    </lineage>
</organism>
<dbReference type="OrthoDB" id="5490584at2"/>
<keyword evidence="3" id="KW-1185">Reference proteome</keyword>
<dbReference type="InterPro" id="IPR016300">
    <property type="entry name" value="ATPase_ArsA/GET3"/>
</dbReference>
<dbReference type="AlphaFoldDB" id="A0A5C6XI58"/>
<protein>
    <submittedName>
        <fullName evidence="2">ArsA family ATPase</fullName>
    </submittedName>
</protein>
<evidence type="ECO:0000259" key="1">
    <source>
        <dbReference type="Pfam" id="PF02374"/>
    </source>
</evidence>
<dbReference type="Gene3D" id="3.40.50.300">
    <property type="entry name" value="P-loop containing nucleotide triphosphate hydrolases"/>
    <property type="match status" value="1"/>
</dbReference>
<dbReference type="InterPro" id="IPR025723">
    <property type="entry name" value="ArsA/GET3_ATPase-like"/>
</dbReference>
<name>A0A5C6XI58_9DELT</name>
<comment type="caution">
    <text evidence="2">The sequence shown here is derived from an EMBL/GenBank/DDBJ whole genome shotgun (WGS) entry which is preliminary data.</text>
</comment>
<evidence type="ECO:0000313" key="3">
    <source>
        <dbReference type="Proteomes" id="UP000321412"/>
    </source>
</evidence>
<dbReference type="Proteomes" id="UP000321412">
    <property type="component" value="Unassembled WGS sequence"/>
</dbReference>
<gene>
    <name evidence="2" type="ORF">FRC98_06650</name>
</gene>
<dbReference type="GO" id="GO:0005524">
    <property type="term" value="F:ATP binding"/>
    <property type="evidence" value="ECO:0007669"/>
    <property type="project" value="InterPro"/>
</dbReference>
<dbReference type="GO" id="GO:0016887">
    <property type="term" value="F:ATP hydrolysis activity"/>
    <property type="evidence" value="ECO:0007669"/>
    <property type="project" value="InterPro"/>
</dbReference>
<dbReference type="EMBL" id="VOSM01000002">
    <property type="protein sequence ID" value="TXD38555.1"/>
    <property type="molecule type" value="Genomic_DNA"/>
</dbReference>